<sequence length="153" mass="17674">MTIPLLKLADQVAYRAHYEQTLCRGGIVTHDGIRVFFRKQEFDHAFFESSGRRGENDVFSLERAMRMDWIAPALADPHARRLQGWLKKEQRHDPTRRVTVFIDGFLVIIALRLGNDGQLRAQFVTCYPADARTQTKLANAPFWTLEDCLNALR</sequence>
<keyword evidence="2" id="KW-1185">Reference proteome</keyword>
<dbReference type="AlphaFoldDB" id="S9SDG7"/>
<accession>S9SDG7</accession>
<protein>
    <submittedName>
        <fullName evidence="1">Uncharacterized protein</fullName>
    </submittedName>
</protein>
<dbReference type="HOGENOM" id="CLU_1710691_0_0_5"/>
<reference evidence="1 2" key="1">
    <citation type="journal article" date="2013" name="Stand. Genomic Sci.">
        <title>Genome sequence of the reddish-pigmented Rubellimicrobium thermophilum type strain (DSM 16684(T)), a member of the Roseobacter clade.</title>
        <authorList>
            <person name="Fiebig A."/>
            <person name="Riedel T."/>
            <person name="Gronow S."/>
            <person name="Petersen J."/>
            <person name="Klenk H.P."/>
            <person name="Goker M."/>
        </authorList>
    </citation>
    <scope>NUCLEOTIDE SEQUENCE [LARGE SCALE GENOMIC DNA]</scope>
    <source>
        <strain evidence="1 2">DSM 16684</strain>
    </source>
</reference>
<dbReference type="OrthoDB" id="4773966at2"/>
<evidence type="ECO:0000313" key="1">
    <source>
        <dbReference type="EMBL" id="EPX84284.1"/>
    </source>
</evidence>
<evidence type="ECO:0000313" key="2">
    <source>
        <dbReference type="Proteomes" id="UP000015346"/>
    </source>
</evidence>
<dbReference type="Proteomes" id="UP000015346">
    <property type="component" value="Unassembled WGS sequence"/>
</dbReference>
<dbReference type="RefSeq" id="WP_021098576.1">
    <property type="nucleotide sequence ID" value="NZ_KE557322.1"/>
</dbReference>
<gene>
    <name evidence="1" type="ORF">ruthe_02498</name>
</gene>
<name>S9SDG7_9RHOB</name>
<organism evidence="1 2">
    <name type="scientific">Rubellimicrobium thermophilum DSM 16684</name>
    <dbReference type="NCBI Taxonomy" id="1123069"/>
    <lineage>
        <taxon>Bacteria</taxon>
        <taxon>Pseudomonadati</taxon>
        <taxon>Pseudomonadota</taxon>
        <taxon>Alphaproteobacteria</taxon>
        <taxon>Rhodobacterales</taxon>
        <taxon>Roseobacteraceae</taxon>
        <taxon>Rubellimicrobium</taxon>
    </lineage>
</organism>
<proteinExistence type="predicted"/>
<comment type="caution">
    <text evidence="1">The sequence shown here is derived from an EMBL/GenBank/DDBJ whole genome shotgun (WGS) entry which is preliminary data.</text>
</comment>
<dbReference type="EMBL" id="AOLV01000028">
    <property type="protein sequence ID" value="EPX84284.1"/>
    <property type="molecule type" value="Genomic_DNA"/>
</dbReference>
<dbReference type="STRING" id="1123069.ruthe_02498"/>